<name>T1JLW2_STRMM</name>
<keyword evidence="5 9" id="KW-1133">Transmembrane helix</keyword>
<evidence type="ECO:0000256" key="8">
    <source>
        <dbReference type="ARBA" id="ARBA00052530"/>
    </source>
</evidence>
<evidence type="ECO:0000256" key="6">
    <source>
        <dbReference type="ARBA" id="ARBA00023098"/>
    </source>
</evidence>
<feature type="transmembrane region" description="Helical" evidence="9">
    <location>
        <begin position="20"/>
        <end position="47"/>
    </location>
</feature>
<accession>T1JLW2</accession>
<dbReference type="GO" id="GO:0005777">
    <property type="term" value="C:peroxisome"/>
    <property type="evidence" value="ECO:0007669"/>
    <property type="project" value="TreeGrafter"/>
</dbReference>
<dbReference type="CDD" id="cd05236">
    <property type="entry name" value="FAR-N_SDR_e"/>
    <property type="match status" value="1"/>
</dbReference>
<dbReference type="GO" id="GO:0035336">
    <property type="term" value="P:long-chain fatty-acyl-CoA metabolic process"/>
    <property type="evidence" value="ECO:0007669"/>
    <property type="project" value="TreeGrafter"/>
</dbReference>
<reference evidence="12" key="2">
    <citation type="submission" date="2015-02" db="UniProtKB">
        <authorList>
            <consortium name="EnsemblMetazoa"/>
        </authorList>
    </citation>
    <scope>IDENTIFICATION</scope>
</reference>
<dbReference type="InterPro" id="IPR036291">
    <property type="entry name" value="NAD(P)-bd_dom_sf"/>
</dbReference>
<reference evidence="13" key="1">
    <citation type="submission" date="2011-05" db="EMBL/GenBank/DDBJ databases">
        <authorList>
            <person name="Richards S.R."/>
            <person name="Qu J."/>
            <person name="Jiang H."/>
            <person name="Jhangiani S.N."/>
            <person name="Agravi P."/>
            <person name="Goodspeed R."/>
            <person name="Gross S."/>
            <person name="Mandapat C."/>
            <person name="Jackson L."/>
            <person name="Mathew T."/>
            <person name="Pu L."/>
            <person name="Thornton R."/>
            <person name="Saada N."/>
            <person name="Wilczek-Boney K.B."/>
            <person name="Lee S."/>
            <person name="Kovar C."/>
            <person name="Wu Y."/>
            <person name="Scherer S.E."/>
            <person name="Worley K.C."/>
            <person name="Muzny D.M."/>
            <person name="Gibbs R."/>
        </authorList>
    </citation>
    <scope>NUCLEOTIDE SEQUENCE</scope>
    <source>
        <strain evidence="13">Brora</strain>
    </source>
</reference>
<evidence type="ECO:0000259" key="11">
    <source>
        <dbReference type="Pfam" id="PF07993"/>
    </source>
</evidence>
<dbReference type="Pfam" id="PF07993">
    <property type="entry name" value="NAD_binding_4"/>
    <property type="match status" value="1"/>
</dbReference>
<dbReference type="STRING" id="126957.T1JLW2"/>
<keyword evidence="9" id="KW-0560">Oxidoreductase</keyword>
<dbReference type="Proteomes" id="UP000014500">
    <property type="component" value="Unassembled WGS sequence"/>
</dbReference>
<dbReference type="GO" id="GO:0080019">
    <property type="term" value="F:alcohol-forming very long-chain fatty acyl-CoA reductase activity"/>
    <property type="evidence" value="ECO:0007669"/>
    <property type="project" value="InterPro"/>
</dbReference>
<dbReference type="GO" id="GO:0102965">
    <property type="term" value="F:alcohol-forming long-chain fatty acyl-CoA reductase activity"/>
    <property type="evidence" value="ECO:0007669"/>
    <property type="project" value="UniProtKB-EC"/>
</dbReference>
<dbReference type="Pfam" id="PF03015">
    <property type="entry name" value="Sterile"/>
    <property type="match status" value="1"/>
</dbReference>
<dbReference type="InterPro" id="IPR033640">
    <property type="entry name" value="FAR_C"/>
</dbReference>
<dbReference type="PANTHER" id="PTHR11011:SF45">
    <property type="entry name" value="FATTY ACYL-COA REDUCTASE CG8306-RELATED"/>
    <property type="match status" value="1"/>
</dbReference>
<keyword evidence="4 9" id="KW-0812">Transmembrane</keyword>
<evidence type="ECO:0000259" key="10">
    <source>
        <dbReference type="Pfam" id="PF03015"/>
    </source>
</evidence>
<dbReference type="eggNOG" id="KOG1221">
    <property type="taxonomic scope" value="Eukaryota"/>
</dbReference>
<keyword evidence="6 9" id="KW-0443">Lipid metabolism</keyword>
<comment type="subcellular location">
    <subcellularLocation>
        <location evidence="1">Membrane</location>
        <topology evidence="1">Multi-pass membrane protein</topology>
    </subcellularLocation>
</comment>
<evidence type="ECO:0000313" key="12">
    <source>
        <dbReference type="EnsemblMetazoa" id="SMAR014842-PA"/>
    </source>
</evidence>
<evidence type="ECO:0000256" key="1">
    <source>
        <dbReference type="ARBA" id="ARBA00004141"/>
    </source>
</evidence>
<sequence length="610" mass="70492">FKLHTLYNHNTDAGYTQTHSLLYLIQTFTHIIFCGAIHSSLFFVFTLQHQLWGAEKIPMANSANSTATSSIIEFYRDRNVLITGSTGFMGKVLVEKLLRCCPNVRNVYLLMRPKKGQDVRQRLDQLILTKLFEKVKREQPEVISKLVPIRGDISQPQLGLSSADTQLLIDNVSVVFHSAATVKFDEPLNVSVQMNVLGTRRLIELCHKMKNLVSLVHVSTAYANCDRTDIDEIVYRPNTHPQKLIDALEWMNDDMVKCITPALLGERPNTYTYTKALAEYVLVEEGGNLPVAIVRPSIVTAAWKEPIPVSPPFVFKQNIFFPIIFHIPYFISVLLQGWIDNYNGPTGLVVAVGKGVVRSVFCYRENVADLIPVDIPINLMLAVAWHTATHRSNQMQVYNCTSGSLNKLTWSDIHRYCFPAFMKYALNRVLWYPQCEFRNNRVLHVLDDVLDHYVPAYIIDNIAKLTGRKTELVAMHRKVSCAMNRLEYFTTHQWNFANDNIQILWNKLETQDKNIFYFNVRDVPWPEYLDNYCLGCKVFLLKEDLSSLPTARTHLKRMLWAHRIWTLLKIVIACRLLMRWSVWARRVWWFFMSLAFRLLQSLSSLKLNIS</sequence>
<comment type="similarity">
    <text evidence="2 9">Belongs to the fatty acyl-CoA reductase family.</text>
</comment>
<dbReference type="PhylomeDB" id="T1JLW2"/>
<evidence type="ECO:0000313" key="13">
    <source>
        <dbReference type="Proteomes" id="UP000014500"/>
    </source>
</evidence>
<comment type="catalytic activity">
    <reaction evidence="8 9">
        <text>a long-chain fatty acyl-CoA + 2 NADPH + 2 H(+) = a long-chain primary fatty alcohol + 2 NADP(+) + CoA</text>
        <dbReference type="Rhea" id="RHEA:52716"/>
        <dbReference type="ChEBI" id="CHEBI:15378"/>
        <dbReference type="ChEBI" id="CHEBI:57287"/>
        <dbReference type="ChEBI" id="CHEBI:57783"/>
        <dbReference type="ChEBI" id="CHEBI:58349"/>
        <dbReference type="ChEBI" id="CHEBI:77396"/>
        <dbReference type="ChEBI" id="CHEBI:83139"/>
        <dbReference type="EC" id="1.2.1.84"/>
    </reaction>
</comment>
<evidence type="ECO:0000256" key="3">
    <source>
        <dbReference type="ARBA" id="ARBA00022516"/>
    </source>
</evidence>
<dbReference type="PANTHER" id="PTHR11011">
    <property type="entry name" value="MALE STERILITY PROTEIN 2-RELATED"/>
    <property type="match status" value="1"/>
</dbReference>
<dbReference type="Gene3D" id="3.40.50.720">
    <property type="entry name" value="NAD(P)-binding Rossmann-like Domain"/>
    <property type="match status" value="1"/>
</dbReference>
<dbReference type="InterPro" id="IPR013120">
    <property type="entry name" value="FAR_NAD-bd"/>
</dbReference>
<keyword evidence="3 9" id="KW-0444">Lipid biosynthesis</keyword>
<dbReference type="SUPFAM" id="SSF51735">
    <property type="entry name" value="NAD(P)-binding Rossmann-fold domains"/>
    <property type="match status" value="1"/>
</dbReference>
<evidence type="ECO:0000256" key="7">
    <source>
        <dbReference type="ARBA" id="ARBA00023136"/>
    </source>
</evidence>
<dbReference type="InterPro" id="IPR026055">
    <property type="entry name" value="FAR"/>
</dbReference>
<feature type="domain" description="Fatty acyl-CoA reductase C-terminal" evidence="10">
    <location>
        <begin position="452"/>
        <end position="543"/>
    </location>
</feature>
<evidence type="ECO:0000256" key="5">
    <source>
        <dbReference type="ARBA" id="ARBA00022989"/>
    </source>
</evidence>
<organism evidence="12 13">
    <name type="scientific">Strigamia maritima</name>
    <name type="common">European centipede</name>
    <name type="synonym">Geophilus maritimus</name>
    <dbReference type="NCBI Taxonomy" id="126957"/>
    <lineage>
        <taxon>Eukaryota</taxon>
        <taxon>Metazoa</taxon>
        <taxon>Ecdysozoa</taxon>
        <taxon>Arthropoda</taxon>
        <taxon>Myriapoda</taxon>
        <taxon>Chilopoda</taxon>
        <taxon>Pleurostigmophora</taxon>
        <taxon>Geophilomorpha</taxon>
        <taxon>Linotaeniidae</taxon>
        <taxon>Strigamia</taxon>
    </lineage>
</organism>
<protein>
    <recommendedName>
        <fullName evidence="9">Fatty acyl-CoA reductase</fullName>
        <ecNumber evidence="9">1.2.1.84</ecNumber>
    </recommendedName>
</protein>
<dbReference type="GO" id="GO:0016020">
    <property type="term" value="C:membrane"/>
    <property type="evidence" value="ECO:0007669"/>
    <property type="project" value="UniProtKB-SubCell"/>
</dbReference>
<evidence type="ECO:0000256" key="9">
    <source>
        <dbReference type="RuleBase" id="RU363097"/>
    </source>
</evidence>
<evidence type="ECO:0000256" key="4">
    <source>
        <dbReference type="ARBA" id="ARBA00022692"/>
    </source>
</evidence>
<keyword evidence="7 9" id="KW-0472">Membrane</keyword>
<comment type="function">
    <text evidence="9">Catalyzes the reduction of fatty acyl-CoA to fatty alcohols.</text>
</comment>
<evidence type="ECO:0000256" key="2">
    <source>
        <dbReference type="ARBA" id="ARBA00005928"/>
    </source>
</evidence>
<keyword evidence="9" id="KW-0521">NADP</keyword>
<dbReference type="OMA" id="THEWRFH"/>
<dbReference type="EMBL" id="JH431752">
    <property type="status" value="NOT_ANNOTATED_CDS"/>
    <property type="molecule type" value="Genomic_DNA"/>
</dbReference>
<dbReference type="CDD" id="cd09071">
    <property type="entry name" value="FAR_C"/>
    <property type="match status" value="1"/>
</dbReference>
<dbReference type="FunFam" id="3.40.50.720:FF:000143">
    <property type="entry name" value="Fatty acyl-CoA reductase"/>
    <property type="match status" value="1"/>
</dbReference>
<dbReference type="EC" id="1.2.1.84" evidence="9"/>
<keyword evidence="13" id="KW-1185">Reference proteome</keyword>
<proteinExistence type="inferred from homology"/>
<dbReference type="EnsemblMetazoa" id="SMAR014842-RA">
    <property type="protein sequence ID" value="SMAR014842-PA"/>
    <property type="gene ID" value="SMAR014842"/>
</dbReference>
<dbReference type="HOGENOM" id="CLU_024661_0_2_1"/>
<feature type="domain" description="Thioester reductase (TE)" evidence="11">
    <location>
        <begin position="82"/>
        <end position="379"/>
    </location>
</feature>
<dbReference type="AlphaFoldDB" id="T1JLW2"/>